<dbReference type="Proteomes" id="UP000887565">
    <property type="component" value="Unplaced"/>
</dbReference>
<dbReference type="WBParaSite" id="nRc.2.0.1.t27829-RA">
    <property type="protein sequence ID" value="nRc.2.0.1.t27829-RA"/>
    <property type="gene ID" value="nRc.2.0.1.g27829"/>
</dbReference>
<name>A0A915JNK9_ROMCU</name>
<evidence type="ECO:0000313" key="2">
    <source>
        <dbReference type="WBParaSite" id="nRc.2.0.1.t27829-RA"/>
    </source>
</evidence>
<protein>
    <submittedName>
        <fullName evidence="2">Uncharacterized protein</fullName>
    </submittedName>
</protein>
<organism evidence="1 2">
    <name type="scientific">Romanomermis culicivorax</name>
    <name type="common">Nematode worm</name>
    <dbReference type="NCBI Taxonomy" id="13658"/>
    <lineage>
        <taxon>Eukaryota</taxon>
        <taxon>Metazoa</taxon>
        <taxon>Ecdysozoa</taxon>
        <taxon>Nematoda</taxon>
        <taxon>Enoplea</taxon>
        <taxon>Dorylaimia</taxon>
        <taxon>Mermithida</taxon>
        <taxon>Mermithoidea</taxon>
        <taxon>Mermithidae</taxon>
        <taxon>Romanomermis</taxon>
    </lineage>
</organism>
<proteinExistence type="predicted"/>
<accession>A0A915JNK9</accession>
<reference evidence="2" key="1">
    <citation type="submission" date="2022-11" db="UniProtKB">
        <authorList>
            <consortium name="WormBaseParasite"/>
        </authorList>
    </citation>
    <scope>IDENTIFICATION</scope>
</reference>
<keyword evidence="1" id="KW-1185">Reference proteome</keyword>
<evidence type="ECO:0000313" key="1">
    <source>
        <dbReference type="Proteomes" id="UP000887565"/>
    </source>
</evidence>
<sequence>MNSGAILEEGSCKNTLRLVFFANRINKFSNEDVLVNPCTKRPKEKHWLEIQFGTIKLENYTDLVISLWP</sequence>
<dbReference type="AlphaFoldDB" id="A0A915JNK9"/>